<sequence>MVNIRGAETPIRGYNGEDYISDAIRKNKAWEPELARIILKIAQQIPGVTFLDIGSNIGVYTVQAAQLGLPTLALDANIRNLLRLHLTLQALSLKATLIWNFIGNNQQLRYLKFPKECNVGAGRKSSMNEGSEENWLNDTIPIMPIRSEKLSRLIKTKDVVMKMDIEKGEATFLESSGSLFNDFKIWAVQMEWQGSLSTEQDRMKILDFFTKRGYTAWKSPNVQHLVSSQWKTRSDMIDILWLHSDFQLKLLALKK</sequence>
<dbReference type="Gene3D" id="3.40.50.150">
    <property type="entry name" value="Vaccinia Virus protein VP39"/>
    <property type="match status" value="1"/>
</dbReference>
<dbReference type="AlphaFoldDB" id="A0A267EHS6"/>
<gene>
    <name evidence="1" type="ORF">BOX15_Mlig011663g2</name>
</gene>
<organism evidence="1 2">
    <name type="scientific">Macrostomum lignano</name>
    <dbReference type="NCBI Taxonomy" id="282301"/>
    <lineage>
        <taxon>Eukaryota</taxon>
        <taxon>Metazoa</taxon>
        <taxon>Spiralia</taxon>
        <taxon>Lophotrochozoa</taxon>
        <taxon>Platyhelminthes</taxon>
        <taxon>Rhabditophora</taxon>
        <taxon>Macrostomorpha</taxon>
        <taxon>Macrostomida</taxon>
        <taxon>Macrostomidae</taxon>
        <taxon>Macrostomum</taxon>
    </lineage>
</organism>
<evidence type="ECO:0008006" key="3">
    <source>
        <dbReference type="Google" id="ProtNLM"/>
    </source>
</evidence>
<comment type="caution">
    <text evidence="1">The sequence shown here is derived from an EMBL/GenBank/DDBJ whole genome shotgun (WGS) entry which is preliminary data.</text>
</comment>
<proteinExistence type="predicted"/>
<name>A0A267EHS6_9PLAT</name>
<reference evidence="1 2" key="1">
    <citation type="submission" date="2017-06" db="EMBL/GenBank/DDBJ databases">
        <title>A platform for efficient transgenesis in Macrostomum lignano, a flatworm model organism for stem cell research.</title>
        <authorList>
            <person name="Berezikov E."/>
        </authorList>
    </citation>
    <scope>NUCLEOTIDE SEQUENCE [LARGE SCALE GENOMIC DNA]</scope>
    <source>
        <strain evidence="1">DV1</strain>
        <tissue evidence="1">Whole organism</tissue>
    </source>
</reference>
<dbReference type="Proteomes" id="UP000215902">
    <property type="component" value="Unassembled WGS sequence"/>
</dbReference>
<protein>
    <recommendedName>
        <fullName evidence="3">Methyltransferase FkbM domain-containing protein</fullName>
    </recommendedName>
</protein>
<evidence type="ECO:0000313" key="2">
    <source>
        <dbReference type="Proteomes" id="UP000215902"/>
    </source>
</evidence>
<dbReference type="PANTHER" id="PTHR34203">
    <property type="entry name" value="METHYLTRANSFERASE, FKBM FAMILY PROTEIN"/>
    <property type="match status" value="1"/>
</dbReference>
<dbReference type="InterPro" id="IPR029063">
    <property type="entry name" value="SAM-dependent_MTases_sf"/>
</dbReference>
<dbReference type="PANTHER" id="PTHR34203:SF15">
    <property type="entry name" value="SLL1173 PROTEIN"/>
    <property type="match status" value="1"/>
</dbReference>
<accession>A0A267EHS6</accession>
<dbReference type="EMBL" id="NIVC01002149">
    <property type="protein sequence ID" value="PAA60477.1"/>
    <property type="molecule type" value="Genomic_DNA"/>
</dbReference>
<evidence type="ECO:0000313" key="1">
    <source>
        <dbReference type="EMBL" id="PAA60477.1"/>
    </source>
</evidence>
<dbReference type="OrthoDB" id="430136at2759"/>
<keyword evidence="2" id="KW-1185">Reference proteome</keyword>
<dbReference type="SUPFAM" id="SSF53335">
    <property type="entry name" value="S-adenosyl-L-methionine-dependent methyltransferases"/>
    <property type="match status" value="1"/>
</dbReference>
<dbReference type="InterPro" id="IPR052514">
    <property type="entry name" value="SAM-dependent_MTase"/>
</dbReference>